<reference evidence="1 2" key="1">
    <citation type="submission" date="2022-05" db="EMBL/GenBank/DDBJ databases">
        <title>Seasonal and diel survey of microbial diversity of the Tyrrhenian coast.</title>
        <authorList>
            <person name="Gattoni G."/>
            <person name="Corral P."/>
        </authorList>
    </citation>
    <scope>NUCLEOTIDE SEQUENCE [LARGE SCALE GENOMIC DNA]</scope>
    <source>
        <strain evidence="1 2">V10</strain>
    </source>
</reference>
<evidence type="ECO:0000313" key="2">
    <source>
        <dbReference type="Proteomes" id="UP001202550"/>
    </source>
</evidence>
<dbReference type="EMBL" id="JALZWP010000011">
    <property type="protein sequence ID" value="MCL1629416.1"/>
    <property type="molecule type" value="Genomic_DNA"/>
</dbReference>
<comment type="caution">
    <text evidence="1">The sequence shown here is derived from an EMBL/GenBank/DDBJ whole genome shotgun (WGS) entry which is preliminary data.</text>
</comment>
<dbReference type="PIRSF" id="PIRSF032131">
    <property type="entry name" value="UCP032131"/>
    <property type="match status" value="1"/>
</dbReference>
<name>A0ABT0M3I7_9RHOB</name>
<gene>
    <name evidence="1" type="ORF">M3N55_11795</name>
</gene>
<organism evidence="1 2">
    <name type="scientific">Roseinatronobacter domitianus</name>
    <dbReference type="NCBI Taxonomy" id="2940293"/>
    <lineage>
        <taxon>Bacteria</taxon>
        <taxon>Pseudomonadati</taxon>
        <taxon>Pseudomonadota</taxon>
        <taxon>Alphaproteobacteria</taxon>
        <taxon>Rhodobacterales</taxon>
        <taxon>Paracoccaceae</taxon>
        <taxon>Roseinatronobacter</taxon>
    </lineage>
</organism>
<dbReference type="InterPro" id="IPR009562">
    <property type="entry name" value="DUF1178"/>
</dbReference>
<dbReference type="RefSeq" id="WP_249059264.1">
    <property type="nucleotide sequence ID" value="NZ_JALZWP010000011.1"/>
</dbReference>
<sequence>MIKYTLDCPKGHRFESWFQSGAAYDDLRDRGLVTCPDCGSDDVTKAIMAPSVKTAKRVEVAEKLQALRAEVEAKSEYVGKDFAHQARAMHLGDAPERAIYGEAKLEDAKALIDDGVPIMPLPFIPKSKAN</sequence>
<proteinExistence type="predicted"/>
<dbReference type="Pfam" id="PF06676">
    <property type="entry name" value="DUF1178"/>
    <property type="match status" value="1"/>
</dbReference>
<evidence type="ECO:0000313" key="1">
    <source>
        <dbReference type="EMBL" id="MCL1629416.1"/>
    </source>
</evidence>
<dbReference type="Proteomes" id="UP001202550">
    <property type="component" value="Unassembled WGS sequence"/>
</dbReference>
<accession>A0ABT0M3I7</accession>
<protein>
    <submittedName>
        <fullName evidence="1">DUF1178 family protein</fullName>
    </submittedName>
</protein>
<keyword evidence="2" id="KW-1185">Reference proteome</keyword>